<dbReference type="GeneID" id="5479673"/>
<dbReference type="InParanoid" id="A7AMS3"/>
<name>A7AMS3_BABBO</name>
<dbReference type="OMA" id="ALKDAWW"/>
<reference evidence="2" key="2">
    <citation type="journal article" date="2020" name="Data Brief">
        <title>Transcriptome dataset of Babesia bovis life stages within vertebrate and invertebrate hosts.</title>
        <authorList>
            <person name="Ueti M.W."/>
            <person name="Johnson W.C."/>
            <person name="Kappmeyer L.S."/>
            <person name="Herndon D.R."/>
            <person name="Mousel M.R."/>
            <person name="Reif K.E."/>
            <person name="Taus N.S."/>
            <person name="Ifeonu O.O."/>
            <person name="Silva J.C."/>
            <person name="Suarez C.E."/>
            <person name="Brayton K.A."/>
        </authorList>
    </citation>
    <scope>NUCLEOTIDE SEQUENCE [LARGE SCALE GENOMIC DNA]</scope>
</reference>
<dbReference type="RefSeq" id="XP_001611425.1">
    <property type="nucleotide sequence ID" value="XM_001611375.1"/>
</dbReference>
<sequence length="808" mass="91759">MGDIGVNCFAIESAARDLDLLDDSICDFIVAVGGSIEGQNGFHQQQLQVNPAFVGFKDKAGLHRLRVFRNVLKGLDLHVSGFMQVLHLHIRRGAAWLKRCPEYLDSDVNGHAINRTSGDASNREAAACIVTSLNSVSGLSRESLVDMVEGRDVQVEPGILDKITNEARAVSSDVDIFCRYYMDPVMDLYENVLMRVCRVDIYDCIRLRCYFINLDNILSMNDIRYVRIRNSLYAIMLRLTRFALRNAWWIRTNGVEKKVPFLCEDIDDRCGVLKLGDLRNALNAVSIVSGQHGTLDTRIFRDLARVLDLKHDESVLWSQLMGSLEDDEVRDVDYVMFKKVVDMAKESWVDVMMASLVTIANVLLFETFSRYIDSQGPPHGTVDAFERLEMLSGMVELLHEVDFGYTAWVVDILGSRADSSLVTAFRVHGDLLLKGDGGSNKERLKRLQWGDGVLVYIATLQRIKHVFRKTVLALVNRIVEPALDIIEDRKPGQLWWELLYSDDKLLIGPKGELSNVIRGCTRVVRDAICVELFSRVISAFGAKVTRGGYSAERIIFNSMAIWDSFCNINLGPADTQSSYHIGLLFDCLERIKMGYEFDQDDPSGCSNDFWANVLSTSDKQVAPKSHLDLLDYVVHELDNRCTPMNYTWIAGDLRHRLALFGGMVLLFNDESSLQPVGMLDMLDVIAVYAIEHERRSNMNMSESDAELYSCGTTDSESPRELSGRYIIENSLLLWGWGLRVRFGGRTSVESRSIFRSGRSVFKCVDFEFLAPEHRERWLRSLKSYTSSRQNHMKATWWPERALFLEVRE</sequence>
<dbReference type="AlphaFoldDB" id="A7AMS3"/>
<proteinExistence type="predicted"/>
<evidence type="ECO:0000313" key="1">
    <source>
        <dbReference type="EMBL" id="EDO07857.1"/>
    </source>
</evidence>
<organism evidence="1 2">
    <name type="scientific">Babesia bovis</name>
    <dbReference type="NCBI Taxonomy" id="5865"/>
    <lineage>
        <taxon>Eukaryota</taxon>
        <taxon>Sar</taxon>
        <taxon>Alveolata</taxon>
        <taxon>Apicomplexa</taxon>
        <taxon>Aconoidasida</taxon>
        <taxon>Piroplasmida</taxon>
        <taxon>Babesiidae</taxon>
        <taxon>Babesia</taxon>
    </lineage>
</organism>
<evidence type="ECO:0000313" key="2">
    <source>
        <dbReference type="Proteomes" id="UP000002173"/>
    </source>
</evidence>
<accession>A7AMS3</accession>
<dbReference type="KEGG" id="bbo:BBOV_III002930"/>
<dbReference type="EMBL" id="AAXT01000001">
    <property type="protein sequence ID" value="EDO07857.1"/>
    <property type="molecule type" value="Genomic_DNA"/>
</dbReference>
<reference evidence="1 2" key="1">
    <citation type="journal article" date="2007" name="PLoS Pathog.">
        <title>Genome sequence of Babesia bovis and comparative analysis of apicomplexan hemoprotozoa.</title>
        <authorList>
            <person name="Brayton K.A."/>
            <person name="Lau A.O.T."/>
            <person name="Herndon D.R."/>
            <person name="Hannick L."/>
            <person name="Kappmeyer L.S."/>
            <person name="Berens S.J."/>
            <person name="Bidwell S.L."/>
            <person name="Brown W.C."/>
            <person name="Crabtree J."/>
            <person name="Fadrosh D."/>
            <person name="Feldblum T."/>
            <person name="Forberger H.A."/>
            <person name="Haas B.J."/>
            <person name="Howell J.M."/>
            <person name="Khouri H."/>
            <person name="Koo H."/>
            <person name="Mann D.J."/>
            <person name="Norimine J."/>
            <person name="Paulsen I.T."/>
            <person name="Radune D."/>
            <person name="Ren Q."/>
            <person name="Smith R.K. Jr."/>
            <person name="Suarez C.E."/>
            <person name="White O."/>
            <person name="Wortman J.R."/>
            <person name="Knowles D.P. Jr."/>
            <person name="McElwain T.F."/>
            <person name="Nene V.M."/>
        </authorList>
    </citation>
    <scope>NUCLEOTIDE SEQUENCE [LARGE SCALE GENOMIC DNA]</scope>
    <source>
        <strain evidence="1">T2Bo</strain>
    </source>
</reference>
<dbReference type="VEuPathDB" id="PiroplasmaDB:BBOV_III002930"/>
<dbReference type="eggNOG" id="ENOG502QX96">
    <property type="taxonomic scope" value="Eukaryota"/>
</dbReference>
<protein>
    <submittedName>
        <fullName evidence="1">Uncharacterized protein</fullName>
    </submittedName>
</protein>
<gene>
    <name evidence="1" type="ORF">BBOV_III002930</name>
</gene>
<dbReference type="Proteomes" id="UP000002173">
    <property type="component" value="Unassembled WGS sequence"/>
</dbReference>
<keyword evidence="2" id="KW-1185">Reference proteome</keyword>
<reference evidence="2" key="3">
    <citation type="journal article" date="2021" name="Int. J. Parasitol.">
        <title>Comparative analysis of gene expression between Babesia bovis blood stages and kinetes allowed by improved genome annotation.</title>
        <authorList>
            <person name="Ueti M.W."/>
            <person name="Johnson W.C."/>
            <person name="Kappmeyer L.S."/>
            <person name="Herndon D.R."/>
            <person name="Mousel M.R."/>
            <person name="Reif K.E."/>
            <person name="Taus N.S."/>
            <person name="Ifeonu O.O."/>
            <person name="Silva J.C."/>
            <person name="Suarez C.E."/>
            <person name="Brayton K.A."/>
        </authorList>
    </citation>
    <scope>NUCLEOTIDE SEQUENCE [LARGE SCALE GENOMIC DNA]</scope>
</reference>
<comment type="caution">
    <text evidence="1">The sequence shown here is derived from an EMBL/GenBank/DDBJ whole genome shotgun (WGS) entry which is preliminary data.</text>
</comment>